<dbReference type="AlphaFoldDB" id="A0A7X9XRQ6"/>
<name>A0A7X9XRQ6_CLOBE</name>
<dbReference type="RefSeq" id="WP_168983479.1">
    <property type="nucleotide sequence ID" value="NZ_JABAGD010000085.1"/>
</dbReference>
<dbReference type="Proteomes" id="UP000587880">
    <property type="component" value="Unassembled WGS sequence"/>
</dbReference>
<evidence type="ECO:0000313" key="1">
    <source>
        <dbReference type="EMBL" id="NMF07862.1"/>
    </source>
</evidence>
<gene>
    <name evidence="1" type="ORF">HF849_24630</name>
</gene>
<evidence type="ECO:0000313" key="2">
    <source>
        <dbReference type="Proteomes" id="UP000587880"/>
    </source>
</evidence>
<accession>A0A7X9XRQ6</accession>
<proteinExistence type="predicted"/>
<protein>
    <submittedName>
        <fullName evidence="1">Uncharacterized protein</fullName>
    </submittedName>
</protein>
<dbReference type="EMBL" id="JABAGD010000085">
    <property type="protein sequence ID" value="NMF07862.1"/>
    <property type="molecule type" value="Genomic_DNA"/>
</dbReference>
<sequence>MKIPKALYINDGKKDFKFPQQLDKDLYNEKFKNKLFCHFYDCNAKLSFNERKNGYKYFSTWNKSSHSEDCPYCVTYKDELKRSNVLDVKVDTNLSQPHIDKIFKRLNEKLNYENYLYTPIEGKTKASKLVCENGTQENIQPIIGNSDSSTLKPPKVYIRALDELSKRDFNKIRCVYGIIKNMQIDKNEDGSKYAYMNFDSSEINASICFPPAFVISNQVIFDKFELLKEYINNSSENFFCNCIGDVKSKKGKPFKSYNINIFQAEAIKMNNIPLEQFIYNLTMPTK</sequence>
<organism evidence="1 2">
    <name type="scientific">Clostridium beijerinckii</name>
    <name type="common">Clostridium MP</name>
    <dbReference type="NCBI Taxonomy" id="1520"/>
    <lineage>
        <taxon>Bacteria</taxon>
        <taxon>Bacillati</taxon>
        <taxon>Bacillota</taxon>
        <taxon>Clostridia</taxon>
        <taxon>Eubacteriales</taxon>
        <taxon>Clostridiaceae</taxon>
        <taxon>Clostridium</taxon>
    </lineage>
</organism>
<reference evidence="1 2" key="1">
    <citation type="submission" date="2020-04" db="EMBL/GenBank/DDBJ databases">
        <authorList>
            <person name="Hitch T.C.A."/>
            <person name="Wylensek D."/>
            <person name="Clavel T."/>
        </authorList>
    </citation>
    <scope>NUCLEOTIDE SEQUENCE [LARGE SCALE GENOMIC DNA]</scope>
    <source>
        <strain evidence="1 2">WB01_NA02</strain>
    </source>
</reference>
<comment type="caution">
    <text evidence="1">The sequence shown here is derived from an EMBL/GenBank/DDBJ whole genome shotgun (WGS) entry which is preliminary data.</text>
</comment>